<evidence type="ECO:0000256" key="1">
    <source>
        <dbReference type="ARBA" id="ARBA00022723"/>
    </source>
</evidence>
<keyword evidence="2" id="KW-0560">Oxidoreductase</keyword>
<dbReference type="Pfam" id="PF04166">
    <property type="entry name" value="PdxA"/>
    <property type="match status" value="2"/>
</dbReference>
<evidence type="ECO:0000256" key="4">
    <source>
        <dbReference type="SAM" id="MobiDB-lite"/>
    </source>
</evidence>
<dbReference type="PANTHER" id="PTHR30004:SF6">
    <property type="entry name" value="D-THREONATE 4-PHOSPHATE DEHYDROGENASE"/>
    <property type="match status" value="1"/>
</dbReference>
<feature type="region of interest" description="Disordered" evidence="4">
    <location>
        <begin position="272"/>
        <end position="292"/>
    </location>
</feature>
<dbReference type="Proteomes" id="UP000886657">
    <property type="component" value="Unassembled WGS sequence"/>
</dbReference>
<name>A0A9D7XHI0_9BACT</name>
<organism evidence="5 6">
    <name type="scientific">Candidatus Geothrix skivensis</name>
    <dbReference type="NCBI Taxonomy" id="2954439"/>
    <lineage>
        <taxon>Bacteria</taxon>
        <taxon>Pseudomonadati</taxon>
        <taxon>Acidobacteriota</taxon>
        <taxon>Holophagae</taxon>
        <taxon>Holophagales</taxon>
        <taxon>Holophagaceae</taxon>
        <taxon>Geothrix</taxon>
    </lineage>
</organism>
<dbReference type="GO" id="GO:0051287">
    <property type="term" value="F:NAD binding"/>
    <property type="evidence" value="ECO:0007669"/>
    <property type="project" value="InterPro"/>
</dbReference>
<evidence type="ECO:0000256" key="3">
    <source>
        <dbReference type="ARBA" id="ARBA00023027"/>
    </source>
</evidence>
<evidence type="ECO:0000256" key="2">
    <source>
        <dbReference type="ARBA" id="ARBA00023002"/>
    </source>
</evidence>
<dbReference type="GO" id="GO:0016491">
    <property type="term" value="F:oxidoreductase activity"/>
    <property type="evidence" value="ECO:0007669"/>
    <property type="project" value="UniProtKB-KW"/>
</dbReference>
<protein>
    <submittedName>
        <fullName evidence="5">4-hydroxythreonine-4-phosphate dehydrogenase PdxA</fullName>
    </submittedName>
</protein>
<proteinExistence type="predicted"/>
<evidence type="ECO:0000313" key="5">
    <source>
        <dbReference type="EMBL" id="MBK9796112.1"/>
    </source>
</evidence>
<sequence>MSPAGPTSTSRRPRIAISLGDPCGIGPELLLASLPLIQALTDVTVVGSRAGVELLTGRPGAPVAWRWTEPSTQPPLDFAGQAYGLQVTAIGAPLDHEPTEVLWLDPTPEIQAGQLTLGTGSAASGHATVEAVRVAALLTMSGATDALVTLPLAKFAAHLAGYDLPGHTEYLRDLSGATTTRMAFVSPRLNVVLHTVHQSLRSVVETLNAEAIAETLIFSANQFTRLTGKPGLRVALCALNPHAGESGAFGGEEKLLEDALLQAEAAFLEFQPSAEPSPHPPAPEADLPGQGVTLLHSGQRGIDLVSTGHRPLPVGLAPRFFGPLPADSLFHRAANGEFDLVVALYHDQGLIPIKLLEPARAVNLTLGLPFIRTSPDHGTAFDKAGKWIADAQNFREAIALAVRLAERKRSDPQSPA</sequence>
<dbReference type="InterPro" id="IPR005255">
    <property type="entry name" value="PdxA_fam"/>
</dbReference>
<gene>
    <name evidence="5" type="ORF">IPP58_06400</name>
</gene>
<dbReference type="GO" id="GO:0046872">
    <property type="term" value="F:metal ion binding"/>
    <property type="evidence" value="ECO:0007669"/>
    <property type="project" value="UniProtKB-KW"/>
</dbReference>
<dbReference type="Gene3D" id="3.40.718.10">
    <property type="entry name" value="Isopropylmalate Dehydrogenase"/>
    <property type="match status" value="2"/>
</dbReference>
<reference evidence="5" key="1">
    <citation type="submission" date="2020-10" db="EMBL/GenBank/DDBJ databases">
        <title>Connecting structure to function with the recovery of over 1000 high-quality activated sludge metagenome-assembled genomes encoding full-length rRNA genes using long-read sequencing.</title>
        <authorList>
            <person name="Singleton C.M."/>
            <person name="Petriglieri F."/>
            <person name="Kristensen J.M."/>
            <person name="Kirkegaard R.H."/>
            <person name="Michaelsen T.Y."/>
            <person name="Andersen M.H."/>
            <person name="Karst S.M."/>
            <person name="Dueholm M.S."/>
            <person name="Nielsen P.H."/>
            <person name="Albertsen M."/>
        </authorList>
    </citation>
    <scope>NUCLEOTIDE SEQUENCE</scope>
    <source>
        <strain evidence="5">Skiv_18-Q3-R9-52_MAXAC.067</strain>
    </source>
</reference>
<evidence type="ECO:0000313" key="6">
    <source>
        <dbReference type="Proteomes" id="UP000886657"/>
    </source>
</evidence>
<keyword evidence="1" id="KW-0479">Metal-binding</keyword>
<dbReference type="SUPFAM" id="SSF53659">
    <property type="entry name" value="Isocitrate/Isopropylmalate dehydrogenase-like"/>
    <property type="match status" value="2"/>
</dbReference>
<dbReference type="PANTHER" id="PTHR30004">
    <property type="entry name" value="4-HYDROXYTHREONINE-4-PHOSPHATE DEHYDROGENASE"/>
    <property type="match status" value="1"/>
</dbReference>
<accession>A0A9D7XHI0</accession>
<dbReference type="EMBL" id="JADKIO010000005">
    <property type="protein sequence ID" value="MBK9796112.1"/>
    <property type="molecule type" value="Genomic_DNA"/>
</dbReference>
<comment type="caution">
    <text evidence="5">The sequence shown here is derived from an EMBL/GenBank/DDBJ whole genome shotgun (WGS) entry which is preliminary data.</text>
</comment>
<keyword evidence="3" id="KW-0520">NAD</keyword>
<dbReference type="AlphaFoldDB" id="A0A9D7XHI0"/>